<name>A0ABV7CEM1_9GAMM</name>
<feature type="transmembrane region" description="Helical" evidence="2">
    <location>
        <begin position="424"/>
        <end position="448"/>
    </location>
</feature>
<feature type="domain" description="TraG N-terminal Proteobacteria" evidence="3">
    <location>
        <begin position="8"/>
        <end position="546"/>
    </location>
</feature>
<comment type="caution">
    <text evidence="4">The sequence shown here is derived from an EMBL/GenBank/DDBJ whole genome shotgun (WGS) entry which is preliminary data.</text>
</comment>
<gene>
    <name evidence="4" type="ORF">ACFOEE_00715</name>
</gene>
<feature type="region of interest" description="Disordered" evidence="1">
    <location>
        <begin position="547"/>
        <end position="582"/>
    </location>
</feature>
<keyword evidence="5" id="KW-1185">Reference proteome</keyword>
<evidence type="ECO:0000313" key="5">
    <source>
        <dbReference type="Proteomes" id="UP001595453"/>
    </source>
</evidence>
<evidence type="ECO:0000256" key="2">
    <source>
        <dbReference type="SAM" id="Phobius"/>
    </source>
</evidence>
<organism evidence="4 5">
    <name type="scientific">Pseudoalteromonas fenneropenaei</name>
    <dbReference type="NCBI Taxonomy" id="1737459"/>
    <lineage>
        <taxon>Bacteria</taxon>
        <taxon>Pseudomonadati</taxon>
        <taxon>Pseudomonadota</taxon>
        <taxon>Gammaproteobacteria</taxon>
        <taxon>Alteromonadales</taxon>
        <taxon>Pseudoalteromonadaceae</taxon>
        <taxon>Pseudoalteromonas</taxon>
    </lineage>
</organism>
<proteinExistence type="predicted"/>
<feature type="transmembrane region" description="Helical" evidence="2">
    <location>
        <begin position="505"/>
        <end position="527"/>
    </location>
</feature>
<feature type="transmembrane region" description="Helical" evidence="2">
    <location>
        <begin position="455"/>
        <end position="474"/>
    </location>
</feature>
<dbReference type="InterPro" id="IPR012931">
    <property type="entry name" value="TraG_N_Proteobacteria"/>
</dbReference>
<evidence type="ECO:0000259" key="3">
    <source>
        <dbReference type="Pfam" id="PF07916"/>
    </source>
</evidence>
<dbReference type="EMBL" id="JBHRSD010000001">
    <property type="protein sequence ID" value="MFC3031053.1"/>
    <property type="molecule type" value="Genomic_DNA"/>
</dbReference>
<dbReference type="RefSeq" id="WP_377119904.1">
    <property type="nucleotide sequence ID" value="NZ_JBHRSD010000001.1"/>
</dbReference>
<dbReference type="Pfam" id="PF07916">
    <property type="entry name" value="TraG_N"/>
    <property type="match status" value="1"/>
</dbReference>
<accession>A0ABV7CEM1</accession>
<reference evidence="5" key="1">
    <citation type="journal article" date="2019" name="Int. J. Syst. Evol. Microbiol.">
        <title>The Global Catalogue of Microorganisms (GCM) 10K type strain sequencing project: providing services to taxonomists for standard genome sequencing and annotation.</title>
        <authorList>
            <consortium name="The Broad Institute Genomics Platform"/>
            <consortium name="The Broad Institute Genome Sequencing Center for Infectious Disease"/>
            <person name="Wu L."/>
            <person name="Ma J."/>
        </authorList>
    </citation>
    <scope>NUCLEOTIDE SEQUENCE [LARGE SCALE GENOMIC DNA]</scope>
    <source>
        <strain evidence="5">KCTC 42730</strain>
    </source>
</reference>
<keyword evidence="2" id="KW-0812">Transmembrane</keyword>
<evidence type="ECO:0000256" key="1">
    <source>
        <dbReference type="SAM" id="MobiDB-lite"/>
    </source>
</evidence>
<keyword evidence="2" id="KW-1133">Transmembrane helix</keyword>
<feature type="transmembrane region" description="Helical" evidence="2">
    <location>
        <begin position="20"/>
        <end position="42"/>
    </location>
</feature>
<dbReference type="Proteomes" id="UP001595453">
    <property type="component" value="Unassembled WGS sequence"/>
</dbReference>
<feature type="transmembrane region" description="Helical" evidence="2">
    <location>
        <begin position="63"/>
        <end position="81"/>
    </location>
</feature>
<keyword evidence="2" id="KW-0472">Membrane</keyword>
<evidence type="ECO:0000313" key="4">
    <source>
        <dbReference type="EMBL" id="MFC3031053.1"/>
    </source>
</evidence>
<feature type="compositionally biased region" description="Polar residues" evidence="1">
    <location>
        <begin position="558"/>
        <end position="582"/>
    </location>
</feature>
<sequence>MVVQSIQELFLIIISFQFYSMLWSILVGTGLIAVPFLVIFWDSWLNQYKKNGGSIAIASRRKMAIEIIVAFSVMILFYTPFVKIGINQFKVVTPNSEVKANQKSKKEETFQQDIKELIVGTHIKVPILFSFFYSLSNGIMHAGVEGVNGLKKGVQDLREFESLLYSASIKDPALYAEVRRFTNECFMPAKSKYSRLYEQSMSGDVPSFITNILEKNPSDMNWIGSKVFLLTQGLYAKCENANSCGDGSHGFQAVHPVKQFSYNPDRDAIFRDNQGHPYCNEWWIGETDSTSVGVNNLDTGLRSRLIEYIRETRKCHGTSPQGKNLDGGSCTAEDWFSAMKDHVGSIMAKVKILGVDEIGREAEDAALRHFLRNTSDSVSEPAAFLDSEKGLMNSLRNILGVFGSGKKLLEAKTTMQVVKQALPIIQALLIMILIIMLPVFGLISCFSLDKAMLPIIALCFIKMLTVWWAFISFVDNKVLDLMGVGGVWSAAFQPVSTGTQQSTTIFLWNSIVAVLYLAVPLLIGLMLQKANDVASMIGDIGSSGMSKSGGSTAEGSGKQASQVQDQVISNTASSRSKTNIKI</sequence>
<protein>
    <submittedName>
        <fullName evidence="4">Conjugal transfer protein TraG N-terminal domain-containing protein</fullName>
    </submittedName>
</protein>